<dbReference type="AlphaFoldDB" id="A0AAW6CB82"/>
<organism evidence="1 2">
    <name type="scientific">Flavonifractor plautii</name>
    <name type="common">Fusobacterium plautii</name>
    <dbReference type="NCBI Taxonomy" id="292800"/>
    <lineage>
        <taxon>Bacteria</taxon>
        <taxon>Bacillati</taxon>
        <taxon>Bacillota</taxon>
        <taxon>Clostridia</taxon>
        <taxon>Eubacteriales</taxon>
        <taxon>Oscillospiraceae</taxon>
        <taxon>Flavonifractor</taxon>
    </lineage>
</organism>
<dbReference type="RefSeq" id="WP_195324965.1">
    <property type="nucleotide sequence ID" value="NZ_JADMVZ010000006.1"/>
</dbReference>
<comment type="caution">
    <text evidence="1">The sequence shown here is derived from an EMBL/GenBank/DDBJ whole genome shotgun (WGS) entry which is preliminary data.</text>
</comment>
<name>A0AAW6CB82_FLAPL</name>
<sequence>MAEFDKLLFLQTLRELPERRSPLREPHYNKYLAQVFDGLRKNSSLDLMALDLSAVSLHDLTPKGYSDVYRNVAQGWAQGLNHFLKETPAAYLKQKTFF</sequence>
<protein>
    <submittedName>
        <fullName evidence="1">Uncharacterized protein</fullName>
    </submittedName>
</protein>
<proteinExistence type="predicted"/>
<accession>A0AAW6CB82</accession>
<dbReference type="EMBL" id="JAQLWV010000004">
    <property type="protein sequence ID" value="MDB7932188.1"/>
    <property type="molecule type" value="Genomic_DNA"/>
</dbReference>
<reference evidence="1" key="1">
    <citation type="submission" date="2023-01" db="EMBL/GenBank/DDBJ databases">
        <title>Human gut microbiome strain richness.</title>
        <authorList>
            <person name="Chen-Liaw A."/>
        </authorList>
    </citation>
    <scope>NUCLEOTIDE SEQUENCE</scope>
    <source>
        <strain evidence="1">1001287st1_F4_1001285I_161205</strain>
    </source>
</reference>
<evidence type="ECO:0000313" key="1">
    <source>
        <dbReference type="EMBL" id="MDB7932188.1"/>
    </source>
</evidence>
<dbReference type="Proteomes" id="UP001211173">
    <property type="component" value="Unassembled WGS sequence"/>
</dbReference>
<gene>
    <name evidence="1" type="ORF">PNE06_03775</name>
</gene>
<evidence type="ECO:0000313" key="2">
    <source>
        <dbReference type="Proteomes" id="UP001211173"/>
    </source>
</evidence>